<accession>A0A2R8B0D0</accession>
<sequence length="64" mass="7197">MATIVLSISVLVQLGNVWEFRGLQTPVFRIPETWFKIAPVFCFVPMALQAVLNVAQGWAPPKLR</sequence>
<dbReference type="AlphaFoldDB" id="A0A2R8B0D0"/>
<dbReference type="RefSeq" id="WP_245897943.1">
    <property type="nucleotide sequence ID" value="NZ_OMOJ01000013.1"/>
</dbReference>
<name>A0A2R8B0D0_9RHOB</name>
<gene>
    <name evidence="1" type="ORF">PRI8871_03558</name>
</gene>
<keyword evidence="2" id="KW-1185">Reference proteome</keyword>
<dbReference type="Proteomes" id="UP000244904">
    <property type="component" value="Unassembled WGS sequence"/>
</dbReference>
<protein>
    <submittedName>
        <fullName evidence="1">Uncharacterized protein</fullName>
    </submittedName>
</protein>
<dbReference type="EMBL" id="OMOJ01000013">
    <property type="protein sequence ID" value="SPF81733.1"/>
    <property type="molecule type" value="Genomic_DNA"/>
</dbReference>
<proteinExistence type="predicted"/>
<organism evidence="1 2">
    <name type="scientific">Pseudoprimorskyibacter insulae</name>
    <dbReference type="NCBI Taxonomy" id="1695997"/>
    <lineage>
        <taxon>Bacteria</taxon>
        <taxon>Pseudomonadati</taxon>
        <taxon>Pseudomonadota</taxon>
        <taxon>Alphaproteobacteria</taxon>
        <taxon>Rhodobacterales</taxon>
        <taxon>Paracoccaceae</taxon>
        <taxon>Pseudoprimorskyibacter</taxon>
    </lineage>
</organism>
<evidence type="ECO:0000313" key="1">
    <source>
        <dbReference type="EMBL" id="SPF81733.1"/>
    </source>
</evidence>
<reference evidence="2" key="1">
    <citation type="submission" date="2018-03" db="EMBL/GenBank/DDBJ databases">
        <authorList>
            <person name="Rodrigo-Torres L."/>
            <person name="Arahal R. D."/>
            <person name="Lucena T."/>
        </authorList>
    </citation>
    <scope>NUCLEOTIDE SEQUENCE [LARGE SCALE GENOMIC DNA]</scope>
    <source>
        <strain evidence="2">CECT 8871</strain>
    </source>
</reference>
<evidence type="ECO:0000313" key="2">
    <source>
        <dbReference type="Proteomes" id="UP000244904"/>
    </source>
</evidence>